<feature type="region of interest" description="Disordered" evidence="1">
    <location>
        <begin position="59"/>
        <end position="81"/>
    </location>
</feature>
<organism evidence="3 4">
    <name type="scientific">Actinoallomurus acaciae</name>
    <dbReference type="NCBI Taxonomy" id="502577"/>
    <lineage>
        <taxon>Bacteria</taxon>
        <taxon>Bacillati</taxon>
        <taxon>Actinomycetota</taxon>
        <taxon>Actinomycetes</taxon>
        <taxon>Streptosporangiales</taxon>
        <taxon>Thermomonosporaceae</taxon>
        <taxon>Actinoallomurus</taxon>
    </lineage>
</organism>
<protein>
    <recommendedName>
        <fullName evidence="2">Transcription regulator PadR C-terminal domain-containing protein</fullName>
    </recommendedName>
</protein>
<gene>
    <name evidence="3" type="ORF">ACFFNX_32020</name>
</gene>
<keyword evidence="4" id="KW-1185">Reference proteome</keyword>
<dbReference type="Proteomes" id="UP001589627">
    <property type="component" value="Unassembled WGS sequence"/>
</dbReference>
<feature type="region of interest" description="Disordered" evidence="1">
    <location>
        <begin position="113"/>
        <end position="132"/>
    </location>
</feature>
<reference evidence="3 4" key="1">
    <citation type="submission" date="2024-09" db="EMBL/GenBank/DDBJ databases">
        <authorList>
            <person name="Sun Q."/>
            <person name="Mori K."/>
        </authorList>
    </citation>
    <scope>NUCLEOTIDE SEQUENCE [LARGE SCALE GENOMIC DNA]</scope>
    <source>
        <strain evidence="3 4">TBRC 0563</strain>
    </source>
</reference>
<evidence type="ECO:0000256" key="1">
    <source>
        <dbReference type="SAM" id="MobiDB-lite"/>
    </source>
</evidence>
<feature type="non-terminal residue" evidence="3">
    <location>
        <position position="1"/>
    </location>
</feature>
<comment type="caution">
    <text evidence="3">The sequence shown here is derived from an EMBL/GenBank/DDBJ whole genome shotgun (WGS) entry which is preliminary data.</text>
</comment>
<evidence type="ECO:0000313" key="4">
    <source>
        <dbReference type="Proteomes" id="UP001589627"/>
    </source>
</evidence>
<feature type="domain" description="Transcription regulator PadR C-terminal" evidence="2">
    <location>
        <begin position="31"/>
        <end position="106"/>
    </location>
</feature>
<sequence>ARRRKEYAITEAGRAELRRWLVAVPPKPNQRDEPLLRVFFLDQVEPGEALNYLGGMAERTRQPQQRRNTVPRDDGGGLADNGRLTLEYGKRFLAMRHDWFIWAREQFRTRVEGRPQETAHTLPTDDAGSATT</sequence>
<accession>A0ABV5YP38</accession>
<dbReference type="SUPFAM" id="SSF46785">
    <property type="entry name" value="Winged helix' DNA-binding domain"/>
    <property type="match status" value="1"/>
</dbReference>
<dbReference type="InterPro" id="IPR036390">
    <property type="entry name" value="WH_DNA-bd_sf"/>
</dbReference>
<dbReference type="Pfam" id="PF10400">
    <property type="entry name" value="Vir_act_alpha_C"/>
    <property type="match status" value="1"/>
</dbReference>
<evidence type="ECO:0000313" key="3">
    <source>
        <dbReference type="EMBL" id="MFB9836813.1"/>
    </source>
</evidence>
<proteinExistence type="predicted"/>
<dbReference type="InterPro" id="IPR018309">
    <property type="entry name" value="Tscrpt_reg_PadR_C"/>
</dbReference>
<evidence type="ECO:0000259" key="2">
    <source>
        <dbReference type="Pfam" id="PF10400"/>
    </source>
</evidence>
<name>A0ABV5YP38_9ACTN</name>
<dbReference type="EMBL" id="JBHLZP010000315">
    <property type="protein sequence ID" value="MFB9836813.1"/>
    <property type="molecule type" value="Genomic_DNA"/>
</dbReference>